<accession>A0A4P9VV55</accession>
<proteinExistence type="predicted"/>
<organism evidence="1 2">
    <name type="scientific">Blyttiomyces helicus</name>
    <dbReference type="NCBI Taxonomy" id="388810"/>
    <lineage>
        <taxon>Eukaryota</taxon>
        <taxon>Fungi</taxon>
        <taxon>Fungi incertae sedis</taxon>
        <taxon>Chytridiomycota</taxon>
        <taxon>Chytridiomycota incertae sedis</taxon>
        <taxon>Chytridiomycetes</taxon>
        <taxon>Chytridiomycetes incertae sedis</taxon>
        <taxon>Blyttiomyces</taxon>
    </lineage>
</organism>
<keyword evidence="2" id="KW-1185">Reference proteome</keyword>
<dbReference type="Proteomes" id="UP000269721">
    <property type="component" value="Unassembled WGS sequence"/>
</dbReference>
<evidence type="ECO:0000313" key="2">
    <source>
        <dbReference type="Proteomes" id="UP000269721"/>
    </source>
</evidence>
<reference evidence="2" key="1">
    <citation type="journal article" date="2018" name="Nat. Microbiol.">
        <title>Leveraging single-cell genomics to expand the fungal tree of life.</title>
        <authorList>
            <person name="Ahrendt S.R."/>
            <person name="Quandt C.A."/>
            <person name="Ciobanu D."/>
            <person name="Clum A."/>
            <person name="Salamov A."/>
            <person name="Andreopoulos B."/>
            <person name="Cheng J.F."/>
            <person name="Woyke T."/>
            <person name="Pelin A."/>
            <person name="Henrissat B."/>
            <person name="Reynolds N.K."/>
            <person name="Benny G.L."/>
            <person name="Smith M.E."/>
            <person name="James T.Y."/>
            <person name="Grigoriev I.V."/>
        </authorList>
    </citation>
    <scope>NUCLEOTIDE SEQUENCE [LARGE SCALE GENOMIC DNA]</scope>
</reference>
<gene>
    <name evidence="1" type="ORF">BDK51DRAFT_33472</name>
</gene>
<evidence type="ECO:0000313" key="1">
    <source>
        <dbReference type="EMBL" id="RKO83509.1"/>
    </source>
</evidence>
<name>A0A4P9VV55_9FUNG</name>
<feature type="non-terminal residue" evidence="1">
    <location>
        <position position="1"/>
    </location>
</feature>
<protein>
    <submittedName>
        <fullName evidence="1">Uncharacterized protein</fullName>
    </submittedName>
</protein>
<dbReference type="EMBL" id="ML001154">
    <property type="protein sequence ID" value="RKO83509.1"/>
    <property type="molecule type" value="Genomic_DNA"/>
</dbReference>
<sequence>TQGVLLNRIERKACEEEEHGLLEQMCDNPATKASQMKGMEINLPQMEIIEPLPWKQPRNIIQLRAKNRPDPEKKVQVPVDKLERGLLTLRIKKGGVADEISRVETQMGMGHQSSLNTERSWNCSRVGKAYVFPHVGCGKSTIPDPEGRPDERWRMVITSCHRFGTT</sequence>
<dbReference type="AlphaFoldDB" id="A0A4P9VV55"/>